<dbReference type="InterPro" id="IPR007401">
    <property type="entry name" value="DUF454"/>
</dbReference>
<keyword evidence="2" id="KW-0812">Transmembrane</keyword>
<feature type="transmembrane region" description="Helical" evidence="2">
    <location>
        <begin position="84"/>
        <end position="104"/>
    </location>
</feature>
<organism evidence="3 4">
    <name type="scientific">Planctobacterium marinum</name>
    <dbReference type="NCBI Taxonomy" id="1631968"/>
    <lineage>
        <taxon>Bacteria</taxon>
        <taxon>Pseudomonadati</taxon>
        <taxon>Pseudomonadota</taxon>
        <taxon>Gammaproteobacteria</taxon>
        <taxon>Alteromonadales</taxon>
        <taxon>Alteromonadaceae</taxon>
        <taxon>Planctobacterium</taxon>
    </lineage>
</organism>
<protein>
    <recommendedName>
        <fullName evidence="1">Inner membrane protein</fullName>
    </recommendedName>
</protein>
<dbReference type="KEGG" id="pmaw:MACH26_06300"/>
<reference evidence="3" key="1">
    <citation type="submission" date="2023-01" db="EMBL/GenBank/DDBJ databases">
        <title>Complete genome sequence of Planctobacterium marinum strain Dej080120_11.</title>
        <authorList>
            <person name="Ueki S."/>
            <person name="Maruyama F."/>
        </authorList>
    </citation>
    <scope>NUCLEOTIDE SEQUENCE</scope>
    <source>
        <strain evidence="3">Dej080120_11</strain>
    </source>
</reference>
<feature type="transmembrane region" description="Helical" evidence="2">
    <location>
        <begin position="6"/>
        <end position="25"/>
    </location>
</feature>
<keyword evidence="4" id="KW-1185">Reference proteome</keyword>
<evidence type="ECO:0000256" key="1">
    <source>
        <dbReference type="PIRNR" id="PIRNR016789"/>
    </source>
</evidence>
<evidence type="ECO:0000313" key="3">
    <source>
        <dbReference type="EMBL" id="BDX05109.1"/>
    </source>
</evidence>
<dbReference type="PANTHER" id="PTHR35813">
    <property type="entry name" value="INNER MEMBRANE PROTEIN YBAN"/>
    <property type="match status" value="1"/>
</dbReference>
<dbReference type="Pfam" id="PF04304">
    <property type="entry name" value="DUF454"/>
    <property type="match status" value="1"/>
</dbReference>
<accession>A0AA48HGX2</accession>
<dbReference type="GO" id="GO:0005886">
    <property type="term" value="C:plasma membrane"/>
    <property type="evidence" value="ECO:0007669"/>
    <property type="project" value="UniProtKB-SubCell"/>
</dbReference>
<keyword evidence="1" id="KW-0997">Cell inner membrane</keyword>
<gene>
    <name evidence="3" type="ORF">MACH26_06300</name>
</gene>
<evidence type="ECO:0000256" key="2">
    <source>
        <dbReference type="SAM" id="Phobius"/>
    </source>
</evidence>
<dbReference type="Proteomes" id="UP001333710">
    <property type="component" value="Chromosome"/>
</dbReference>
<comment type="subcellular location">
    <subcellularLocation>
        <location evidence="1">Cell inner membrane</location>
        <topology evidence="1">Multi-pass membrane protein</topology>
    </subcellularLocation>
</comment>
<dbReference type="AlphaFoldDB" id="A0AA48HGX2"/>
<proteinExistence type="predicted"/>
<evidence type="ECO:0000313" key="4">
    <source>
        <dbReference type="Proteomes" id="UP001333710"/>
    </source>
</evidence>
<keyword evidence="2" id="KW-1133">Transmembrane helix</keyword>
<dbReference type="PIRSF" id="PIRSF016789">
    <property type="entry name" value="DUF454"/>
    <property type="match status" value="1"/>
</dbReference>
<dbReference type="RefSeq" id="WP_425325561.1">
    <property type="nucleotide sequence ID" value="NZ_AP027272.1"/>
</dbReference>
<sequence length="120" mass="13818">MLGVLGAFLPLLPTTPFLLLALWLFNRSSPRFHAMLLNNPWVGNTLRQWEESKSITSSARRRAVVMIVFVFSLSIYLVRDTWQLQLMLALLCSLLLLFMARISIQDKLERASKQPDTNQQ</sequence>
<feature type="transmembrane region" description="Helical" evidence="2">
    <location>
        <begin position="62"/>
        <end position="78"/>
    </location>
</feature>
<keyword evidence="1 2" id="KW-0472">Membrane</keyword>
<name>A0AA48HGX2_9ALTE</name>
<keyword evidence="1" id="KW-1003">Cell membrane</keyword>
<dbReference type="PANTHER" id="PTHR35813:SF1">
    <property type="entry name" value="INNER MEMBRANE PROTEIN YBAN"/>
    <property type="match status" value="1"/>
</dbReference>
<dbReference type="EMBL" id="AP027272">
    <property type="protein sequence ID" value="BDX05109.1"/>
    <property type="molecule type" value="Genomic_DNA"/>
</dbReference>